<keyword evidence="3" id="KW-1185">Reference proteome</keyword>
<dbReference type="EMBL" id="JAYRBN010000031">
    <property type="protein sequence ID" value="KAL2748539.1"/>
    <property type="molecule type" value="Genomic_DNA"/>
</dbReference>
<reference evidence="2 3" key="1">
    <citation type="journal article" date="2024" name="Ann. Entomol. Soc. Am.">
        <title>Genomic analyses of the southern and eastern yellowjacket wasps (Hymenoptera: Vespidae) reveal evolutionary signatures of social life.</title>
        <authorList>
            <person name="Catto M.A."/>
            <person name="Caine P.B."/>
            <person name="Orr S.E."/>
            <person name="Hunt B.G."/>
            <person name="Goodisman M.A.D."/>
        </authorList>
    </citation>
    <scope>NUCLEOTIDE SEQUENCE [LARGE SCALE GENOMIC DNA]</scope>
    <source>
        <strain evidence="2">232</strain>
        <tissue evidence="2">Head and thorax</tissue>
    </source>
</reference>
<protein>
    <submittedName>
        <fullName evidence="2">Uncharacterized protein</fullName>
    </submittedName>
</protein>
<evidence type="ECO:0000313" key="2">
    <source>
        <dbReference type="EMBL" id="KAL2748539.1"/>
    </source>
</evidence>
<dbReference type="Proteomes" id="UP001607303">
    <property type="component" value="Unassembled WGS sequence"/>
</dbReference>
<organism evidence="2 3">
    <name type="scientific">Vespula maculifrons</name>
    <name type="common">Eastern yellow jacket</name>
    <name type="synonym">Wasp</name>
    <dbReference type="NCBI Taxonomy" id="7453"/>
    <lineage>
        <taxon>Eukaryota</taxon>
        <taxon>Metazoa</taxon>
        <taxon>Ecdysozoa</taxon>
        <taxon>Arthropoda</taxon>
        <taxon>Hexapoda</taxon>
        <taxon>Insecta</taxon>
        <taxon>Pterygota</taxon>
        <taxon>Neoptera</taxon>
        <taxon>Endopterygota</taxon>
        <taxon>Hymenoptera</taxon>
        <taxon>Apocrita</taxon>
        <taxon>Aculeata</taxon>
        <taxon>Vespoidea</taxon>
        <taxon>Vespidae</taxon>
        <taxon>Vespinae</taxon>
        <taxon>Vespula</taxon>
    </lineage>
</organism>
<accession>A0ABD2CTT2</accession>
<feature type="compositionally biased region" description="Basic and acidic residues" evidence="1">
    <location>
        <begin position="32"/>
        <end position="43"/>
    </location>
</feature>
<evidence type="ECO:0000313" key="3">
    <source>
        <dbReference type="Proteomes" id="UP001607303"/>
    </source>
</evidence>
<comment type="caution">
    <text evidence="2">The sequence shown here is derived from an EMBL/GenBank/DDBJ whole genome shotgun (WGS) entry which is preliminary data.</text>
</comment>
<gene>
    <name evidence="2" type="ORF">V1477_003182</name>
</gene>
<proteinExistence type="predicted"/>
<name>A0ABD2CTT2_VESMC</name>
<evidence type="ECO:0000256" key="1">
    <source>
        <dbReference type="SAM" id="MobiDB-lite"/>
    </source>
</evidence>
<feature type="region of interest" description="Disordered" evidence="1">
    <location>
        <begin position="1"/>
        <end position="43"/>
    </location>
</feature>
<dbReference type="AlphaFoldDB" id="A0ABD2CTT2"/>
<sequence length="90" mass="10809">MNTNTRLGRDTSRSRSPRRRSLTRSRSRDRRSRSDSRDRRDIILDAKNARKNWTDLKPGWTTRGDEVPTRFLRLHLFIHNTMALNPSYRK</sequence>
<feature type="compositionally biased region" description="Basic residues" evidence="1">
    <location>
        <begin position="15"/>
        <end position="31"/>
    </location>
</feature>